<comment type="caution">
    <text evidence="3">The sequence shown here is derived from an EMBL/GenBank/DDBJ whole genome shotgun (WGS) entry which is preliminary data.</text>
</comment>
<feature type="region of interest" description="Disordered" evidence="1">
    <location>
        <begin position="416"/>
        <end position="443"/>
    </location>
</feature>
<evidence type="ECO:0000313" key="3">
    <source>
        <dbReference type="EMBL" id="KAK2707144.1"/>
    </source>
</evidence>
<feature type="chain" id="PRO_5041646640" evidence="2">
    <location>
        <begin position="21"/>
        <end position="443"/>
    </location>
</feature>
<protein>
    <submittedName>
        <fullName evidence="3">Uncharacterized protein</fullName>
    </submittedName>
</protein>
<evidence type="ECO:0000313" key="4">
    <source>
        <dbReference type="Proteomes" id="UP001187531"/>
    </source>
</evidence>
<name>A0AA88KYU4_ARTSF</name>
<feature type="signal peptide" evidence="2">
    <location>
        <begin position="1"/>
        <end position="20"/>
    </location>
</feature>
<sequence length="443" mass="48894">MARLLVIFTFVNCLFGILLASPISFEDIGNNPDADSEGFPDSLPCSKDCIEDGRAEEDCTSCPDSEKVGASIEVLNIASDDDEDDENTTEKQTSCLGDSCPIKDMMEETQDGNQQESLDLEDQTRDISDEVSNVSYDQNGRTIEEDSTTSSQEEDEEYDADADDDEDFIDLNDFLKEAAVKAEPGFGAERTEDPEMLDLKDDGNKMAEFADEEIKSAPLKTEADTTTQNDADINTSNKSASPRLLHIENGAFDSGNWVPIETSKGINKTNEVALKRHQHTSDIEMINTEVNSTTSDDEESEFGIHLVSPSVNDDENEDSTQETMLPFFPLFGTPILNTVVESLQRLQNQVQSLWNNYGSFNTTALEALPNDFKNTTSMSKMVNGSLVQVNETVNKEIINGVPHLFHVKVMALVPQQTETSNSQPEEPDVQSEMALSETSEVPE</sequence>
<proteinExistence type="predicted"/>
<evidence type="ECO:0000256" key="2">
    <source>
        <dbReference type="SAM" id="SignalP"/>
    </source>
</evidence>
<keyword evidence="2" id="KW-0732">Signal</keyword>
<feature type="region of interest" description="Disordered" evidence="1">
    <location>
        <begin position="77"/>
        <end position="164"/>
    </location>
</feature>
<reference evidence="3" key="1">
    <citation type="submission" date="2023-07" db="EMBL/GenBank/DDBJ databases">
        <title>Chromosome-level genome assembly of Artemia franciscana.</title>
        <authorList>
            <person name="Jo E."/>
        </authorList>
    </citation>
    <scope>NUCLEOTIDE SEQUENCE</scope>
    <source>
        <tissue evidence="3">Whole body</tissue>
    </source>
</reference>
<dbReference type="EMBL" id="JAVRJZ010000019">
    <property type="protein sequence ID" value="KAK2707144.1"/>
    <property type="molecule type" value="Genomic_DNA"/>
</dbReference>
<keyword evidence="4" id="KW-1185">Reference proteome</keyword>
<feature type="compositionally biased region" description="Acidic residues" evidence="1">
    <location>
        <begin position="152"/>
        <end position="164"/>
    </location>
</feature>
<accession>A0AA88KYU4</accession>
<evidence type="ECO:0000256" key="1">
    <source>
        <dbReference type="SAM" id="MobiDB-lite"/>
    </source>
</evidence>
<organism evidence="3 4">
    <name type="scientific">Artemia franciscana</name>
    <name type="common">Brine shrimp</name>
    <name type="synonym">Artemia sanfranciscana</name>
    <dbReference type="NCBI Taxonomy" id="6661"/>
    <lineage>
        <taxon>Eukaryota</taxon>
        <taxon>Metazoa</taxon>
        <taxon>Ecdysozoa</taxon>
        <taxon>Arthropoda</taxon>
        <taxon>Crustacea</taxon>
        <taxon>Branchiopoda</taxon>
        <taxon>Anostraca</taxon>
        <taxon>Artemiidae</taxon>
        <taxon>Artemia</taxon>
    </lineage>
</organism>
<dbReference type="Proteomes" id="UP001187531">
    <property type="component" value="Unassembled WGS sequence"/>
</dbReference>
<feature type="compositionally biased region" description="Polar residues" evidence="1">
    <location>
        <begin position="130"/>
        <end position="141"/>
    </location>
</feature>
<dbReference type="AlphaFoldDB" id="A0AA88KYU4"/>
<gene>
    <name evidence="3" type="ORF">QYM36_014979</name>
</gene>